<keyword evidence="3" id="KW-0963">Cytoplasm</keyword>
<dbReference type="EC" id="2.8.2.-" evidence="5"/>
<gene>
    <name evidence="7" type="ORF">GDO54_003516</name>
</gene>
<dbReference type="Proteomes" id="UP001181693">
    <property type="component" value="Unassembled WGS sequence"/>
</dbReference>
<dbReference type="SUPFAM" id="SSF52540">
    <property type="entry name" value="P-loop containing nucleoside triphosphate hydrolases"/>
    <property type="match status" value="1"/>
</dbReference>
<dbReference type="InterPro" id="IPR000863">
    <property type="entry name" value="Sulfotransferase_dom"/>
</dbReference>
<evidence type="ECO:0000313" key="8">
    <source>
        <dbReference type="Proteomes" id="UP001181693"/>
    </source>
</evidence>
<evidence type="ECO:0000256" key="2">
    <source>
        <dbReference type="ARBA" id="ARBA00005771"/>
    </source>
</evidence>
<evidence type="ECO:0000313" key="7">
    <source>
        <dbReference type="EMBL" id="DBA16086.1"/>
    </source>
</evidence>
<evidence type="ECO:0000256" key="4">
    <source>
        <dbReference type="ARBA" id="ARBA00022679"/>
    </source>
</evidence>
<dbReference type="Gene3D" id="3.40.50.300">
    <property type="entry name" value="P-loop containing nucleotide triphosphate hydrolases"/>
    <property type="match status" value="1"/>
</dbReference>
<keyword evidence="4 5" id="KW-0808">Transferase</keyword>
<comment type="caution">
    <text evidence="7">The sequence shown here is derived from an EMBL/GenBank/DDBJ whole genome shotgun (WGS) entry which is preliminary data.</text>
</comment>
<proteinExistence type="inferred from homology"/>
<dbReference type="GO" id="GO:0005737">
    <property type="term" value="C:cytoplasm"/>
    <property type="evidence" value="ECO:0007669"/>
    <property type="project" value="UniProtKB-SubCell"/>
</dbReference>
<reference evidence="7" key="1">
    <citation type="thesis" date="2020" institute="ProQuest LLC" country="789 East Eisenhower Parkway, Ann Arbor, MI, USA">
        <title>Comparative Genomics and Chromosome Evolution.</title>
        <authorList>
            <person name="Mudd A.B."/>
        </authorList>
    </citation>
    <scope>NUCLEOTIDE SEQUENCE</scope>
    <source>
        <strain evidence="7">1538</strain>
        <tissue evidence="7">Blood</tissue>
    </source>
</reference>
<dbReference type="InterPro" id="IPR027417">
    <property type="entry name" value="P-loop_NTPase"/>
</dbReference>
<evidence type="ECO:0000256" key="1">
    <source>
        <dbReference type="ARBA" id="ARBA00004496"/>
    </source>
</evidence>
<evidence type="ECO:0000256" key="5">
    <source>
        <dbReference type="RuleBase" id="RU361155"/>
    </source>
</evidence>
<dbReference type="Pfam" id="PF00685">
    <property type="entry name" value="Sulfotransfer_1"/>
    <property type="match status" value="1"/>
</dbReference>
<comment type="similarity">
    <text evidence="2 5">Belongs to the sulfotransferase 1 family.</text>
</comment>
<dbReference type="AlphaFoldDB" id="A0AAV2ZVY2"/>
<comment type="subcellular location">
    <subcellularLocation>
        <location evidence="1">Cytoplasm</location>
    </subcellularLocation>
</comment>
<sequence length="287" mass="34115">MSFDHFEYKGVRFGVTVHTEESLNYAENEFEVLDDDVFNVTYPKSGTNWMIEILNLIKYEGDTTVNQCVPIYERSPWYETLGFRELQQKLTQPRIISSHLPQQLFAKSFFKSKAKIIYTMRNPKDVIVSLFHFTKILYIYKDAENFEEFLNDFINGNALYGSWFEHIKGWMQMKDDSRFFYITYEELLKDPRGSVVRLCKFLGKKLDDAQIDSVVKHSSFSSMKENKMSNWTQMPSEVLDHTKGSFLRKGISGDWKNHFTVAQNEYFDKVYQEKMKDLNMSFFWEKQ</sequence>
<protein>
    <recommendedName>
        <fullName evidence="5">Sulfotransferase</fullName>
        <ecNumber evidence="5">2.8.2.-</ecNumber>
    </recommendedName>
</protein>
<keyword evidence="8" id="KW-1185">Reference proteome</keyword>
<dbReference type="EMBL" id="DYDO01000011">
    <property type="protein sequence ID" value="DBA16086.1"/>
    <property type="molecule type" value="Genomic_DNA"/>
</dbReference>
<evidence type="ECO:0000259" key="6">
    <source>
        <dbReference type="Pfam" id="PF00685"/>
    </source>
</evidence>
<dbReference type="FunFam" id="3.40.50.300:FF:000433">
    <property type="entry name" value="Estrogen sulfotransferase"/>
    <property type="match status" value="1"/>
</dbReference>
<evidence type="ECO:0000256" key="3">
    <source>
        <dbReference type="ARBA" id="ARBA00022490"/>
    </source>
</evidence>
<accession>A0AAV2ZVY2</accession>
<dbReference type="PANTHER" id="PTHR11783">
    <property type="entry name" value="SULFOTRANSFERASE SULT"/>
    <property type="match status" value="1"/>
</dbReference>
<feature type="domain" description="Sulfotransferase" evidence="6">
    <location>
        <begin position="34"/>
        <end position="278"/>
    </location>
</feature>
<organism evidence="7 8">
    <name type="scientific">Pyxicephalus adspersus</name>
    <name type="common">African bullfrog</name>
    <dbReference type="NCBI Taxonomy" id="30357"/>
    <lineage>
        <taxon>Eukaryota</taxon>
        <taxon>Metazoa</taxon>
        <taxon>Chordata</taxon>
        <taxon>Craniata</taxon>
        <taxon>Vertebrata</taxon>
        <taxon>Euteleostomi</taxon>
        <taxon>Amphibia</taxon>
        <taxon>Batrachia</taxon>
        <taxon>Anura</taxon>
        <taxon>Neobatrachia</taxon>
        <taxon>Ranoidea</taxon>
        <taxon>Pyxicephalidae</taxon>
        <taxon>Pyxicephalinae</taxon>
        <taxon>Pyxicephalus</taxon>
    </lineage>
</organism>
<dbReference type="GO" id="GO:0008146">
    <property type="term" value="F:sulfotransferase activity"/>
    <property type="evidence" value="ECO:0007669"/>
    <property type="project" value="InterPro"/>
</dbReference>
<name>A0AAV2ZVY2_PYXAD</name>